<dbReference type="PANTHER" id="PTHR43842:SF2">
    <property type="entry name" value="PROPIONYL-COA CARBOXYLASE BETA CHAIN, MITOCHONDRIAL"/>
    <property type="match status" value="1"/>
</dbReference>
<dbReference type="InterPro" id="IPR029045">
    <property type="entry name" value="ClpP/crotonase-like_dom_sf"/>
</dbReference>
<dbReference type="InterPro" id="IPR011762">
    <property type="entry name" value="COA_CT_N"/>
</dbReference>
<dbReference type="PROSITE" id="PS50989">
    <property type="entry name" value="COA_CT_CTER"/>
    <property type="match status" value="1"/>
</dbReference>
<dbReference type="Gene3D" id="3.90.226.10">
    <property type="entry name" value="2-enoyl-CoA Hydratase, Chain A, domain 1"/>
    <property type="match status" value="2"/>
</dbReference>
<dbReference type="PRINTS" id="PR01070">
    <property type="entry name" value="ACCCTRFRASEB"/>
</dbReference>
<evidence type="ECO:0000259" key="3">
    <source>
        <dbReference type="PROSITE" id="PS50980"/>
    </source>
</evidence>
<dbReference type="FunFam" id="3.90.226.10:FF:000016">
    <property type="entry name" value="Propionyl-CoA carboxylase, beta subunit"/>
    <property type="match status" value="1"/>
</dbReference>
<dbReference type="GO" id="GO:0016740">
    <property type="term" value="F:transferase activity"/>
    <property type="evidence" value="ECO:0007669"/>
    <property type="project" value="UniProtKB-KW"/>
</dbReference>
<comment type="similarity">
    <text evidence="1">Belongs to the AccD/PCCB family.</text>
</comment>
<keyword evidence="5" id="KW-0808">Transferase</keyword>
<dbReference type="SUPFAM" id="SSF52096">
    <property type="entry name" value="ClpP/crotonase"/>
    <property type="match status" value="2"/>
</dbReference>
<evidence type="ECO:0000256" key="1">
    <source>
        <dbReference type="ARBA" id="ARBA00006102"/>
    </source>
</evidence>
<dbReference type="Pfam" id="PF01039">
    <property type="entry name" value="Carboxyl_trans"/>
    <property type="match status" value="1"/>
</dbReference>
<dbReference type="EMBL" id="FQZE01000032">
    <property type="protein sequence ID" value="SHJ81527.1"/>
    <property type="molecule type" value="Genomic_DNA"/>
</dbReference>
<gene>
    <name evidence="5" type="ORF">SAMN05444280_13221</name>
</gene>
<organism evidence="5 6">
    <name type="scientific">Tangfeifania diversioriginum</name>
    <dbReference type="NCBI Taxonomy" id="1168035"/>
    <lineage>
        <taxon>Bacteria</taxon>
        <taxon>Pseudomonadati</taxon>
        <taxon>Bacteroidota</taxon>
        <taxon>Bacteroidia</taxon>
        <taxon>Marinilabiliales</taxon>
        <taxon>Prolixibacteraceae</taxon>
        <taxon>Tangfeifania</taxon>
    </lineage>
</organism>
<protein>
    <recommendedName>
        <fullName evidence="2">Propionyl-CoA carboxylase beta chain</fullName>
    </recommendedName>
</protein>
<evidence type="ECO:0000313" key="6">
    <source>
        <dbReference type="Proteomes" id="UP000184050"/>
    </source>
</evidence>
<evidence type="ECO:0000256" key="2">
    <source>
        <dbReference type="ARBA" id="ARBA00074538"/>
    </source>
</evidence>
<dbReference type="STRING" id="1168035.SAMN05444280_13221"/>
<dbReference type="GO" id="GO:0006633">
    <property type="term" value="P:fatty acid biosynthetic process"/>
    <property type="evidence" value="ECO:0007669"/>
    <property type="project" value="InterPro"/>
</dbReference>
<dbReference type="PROSITE" id="PS50980">
    <property type="entry name" value="COA_CT_NTER"/>
    <property type="match status" value="1"/>
</dbReference>
<dbReference type="InterPro" id="IPR000438">
    <property type="entry name" value="Acetyl_CoA_COase_Trfase_b_su"/>
</dbReference>
<dbReference type="PANTHER" id="PTHR43842">
    <property type="entry name" value="PROPIONYL-COA CARBOXYLASE BETA CHAIN"/>
    <property type="match status" value="1"/>
</dbReference>
<evidence type="ECO:0000313" key="5">
    <source>
        <dbReference type="EMBL" id="SHJ81527.1"/>
    </source>
</evidence>
<dbReference type="InterPro" id="IPR011763">
    <property type="entry name" value="COA_CT_C"/>
</dbReference>
<dbReference type="GO" id="GO:0009317">
    <property type="term" value="C:acetyl-CoA carboxylase complex"/>
    <property type="evidence" value="ECO:0007669"/>
    <property type="project" value="InterPro"/>
</dbReference>
<reference evidence="5 6" key="1">
    <citation type="submission" date="2016-11" db="EMBL/GenBank/DDBJ databases">
        <authorList>
            <person name="Jaros S."/>
            <person name="Januszkiewicz K."/>
            <person name="Wedrychowicz H."/>
        </authorList>
    </citation>
    <scope>NUCLEOTIDE SEQUENCE [LARGE SCALE GENOMIC DNA]</scope>
    <source>
        <strain evidence="5 6">DSM 27063</strain>
    </source>
</reference>
<feature type="domain" description="CoA carboxyltransferase N-terminal" evidence="3">
    <location>
        <begin position="16"/>
        <end position="271"/>
    </location>
</feature>
<dbReference type="InterPro" id="IPR034733">
    <property type="entry name" value="AcCoA_carboxyl_beta"/>
</dbReference>
<proteinExistence type="inferred from homology"/>
<dbReference type="GO" id="GO:0004658">
    <property type="term" value="F:propionyl-CoA carboxylase activity"/>
    <property type="evidence" value="ECO:0007669"/>
    <property type="project" value="UniProtKB-ARBA"/>
</dbReference>
<dbReference type="GO" id="GO:0003989">
    <property type="term" value="F:acetyl-CoA carboxylase activity"/>
    <property type="evidence" value="ECO:0007669"/>
    <property type="project" value="InterPro"/>
</dbReference>
<dbReference type="InterPro" id="IPR051047">
    <property type="entry name" value="AccD/PCCB"/>
</dbReference>
<name>A0A1M6MDK4_9BACT</name>
<dbReference type="FunFam" id="3.90.226.10:FF:000017">
    <property type="entry name" value="Propionyl-CoA carboxylase subunit beta 5"/>
    <property type="match status" value="1"/>
</dbReference>
<sequence length="526" mass="57863">MKKGILNLKSNFMSLRSNVLDLRKRKREVQKGGGDKAIEKQAKMGKLTARERILALLDKNSFHEYDLFVEHSAKDFGMESKILHGDGVIIGTGTIYNKPICIFAQDFTVAGGSLGMMHARKITKIMDHALKMRVPLIGINDSGGARIQEGVNSLAGYGEIFFRNTLASGVIPQISVILGPCAGGAVYSPALTDFVFVVENISKMFITGPSVIKSVLGEEITMEELGGARVHAELTGNAHFFSTSELECFEQIKKLISYIPRNNGTKALPFPPKPPKKGKKIEDIVPGDPRIPYDVRDIIKSVTDSSEFFEIMESFAPNIVIGFGRMEGDTVGFVANQPMVLAGVLDTDSSDKAGRFIRYCDAFNIPIVTLEDLPGYLPGVDQEHAGVIRHGAKILYAYSEATVPKVTVILRKAYGGGYIAMNSRHLRADFVFAWPTAEIAVMGPEGAANIVFRKEISEAENPEEVRQEKIQEYKKKFANPYVAAAQGYIDEVIEPKETRGRILHAMKVSENKSIALPRKKHGIPPF</sequence>
<keyword evidence="6" id="KW-1185">Reference proteome</keyword>
<dbReference type="GO" id="GO:0015977">
    <property type="term" value="P:carbon fixation"/>
    <property type="evidence" value="ECO:0007669"/>
    <property type="project" value="UniProtKB-ARBA"/>
</dbReference>
<accession>A0A1M6MDK4</accession>
<evidence type="ECO:0000259" key="4">
    <source>
        <dbReference type="PROSITE" id="PS50989"/>
    </source>
</evidence>
<feature type="domain" description="CoA carboxyltransferase C-terminal" evidence="4">
    <location>
        <begin position="276"/>
        <end position="520"/>
    </location>
</feature>
<dbReference type="AlphaFoldDB" id="A0A1M6MDK4"/>
<dbReference type="Proteomes" id="UP000184050">
    <property type="component" value="Unassembled WGS sequence"/>
</dbReference>